<evidence type="ECO:0000256" key="7">
    <source>
        <dbReference type="ARBA" id="ARBA00022859"/>
    </source>
</evidence>
<keyword evidence="5" id="KW-0399">Innate immunity</keyword>
<dbReference type="EMBL" id="NEDP02004683">
    <property type="protein sequence ID" value="OWF44781.1"/>
    <property type="molecule type" value="Genomic_DNA"/>
</dbReference>
<evidence type="ECO:0000256" key="4">
    <source>
        <dbReference type="ARBA" id="ARBA00022529"/>
    </source>
</evidence>
<evidence type="ECO:0000256" key="5">
    <source>
        <dbReference type="ARBA" id="ARBA00022588"/>
    </source>
</evidence>
<feature type="domain" description="Reelin" evidence="10">
    <location>
        <begin position="15"/>
        <end position="191"/>
    </location>
</feature>
<dbReference type="AlphaFoldDB" id="A0A210Q7S9"/>
<evidence type="ECO:0000256" key="3">
    <source>
        <dbReference type="ARBA" id="ARBA00022525"/>
    </source>
</evidence>
<dbReference type="STRING" id="6573.A0A210Q7S9"/>
<dbReference type="Proteomes" id="UP000242188">
    <property type="component" value="Unassembled WGS sequence"/>
</dbReference>
<dbReference type="PANTHER" id="PTHR45828:SF9">
    <property type="entry name" value="CELL WALL INTEGRITY AND STRESS RESPONSE COMPONENT 4-LIKE-RELATED"/>
    <property type="match status" value="1"/>
</dbReference>
<dbReference type="OrthoDB" id="6418377at2759"/>
<dbReference type="GO" id="GO:0005576">
    <property type="term" value="C:extracellular region"/>
    <property type="evidence" value="ECO:0007669"/>
    <property type="project" value="UniProtKB-SubCell"/>
</dbReference>
<evidence type="ECO:0000313" key="11">
    <source>
        <dbReference type="EMBL" id="OWF44781.1"/>
    </source>
</evidence>
<dbReference type="GO" id="GO:0045087">
    <property type="term" value="P:innate immune response"/>
    <property type="evidence" value="ECO:0007669"/>
    <property type="project" value="UniProtKB-KW"/>
</dbReference>
<comment type="caution">
    <text evidence="11">The sequence shown here is derived from an EMBL/GenBank/DDBJ whole genome shotgun (WGS) entry which is preliminary data.</text>
</comment>
<name>A0A210Q7S9_MIZYE</name>
<dbReference type="PANTHER" id="PTHR45828">
    <property type="entry name" value="CYTOCHROME B561/FERRIC REDUCTASE TRANSMEMBRANE"/>
    <property type="match status" value="1"/>
</dbReference>
<dbReference type="InterPro" id="IPR051237">
    <property type="entry name" value="Ferric-chelate_Red/DefProt"/>
</dbReference>
<sequence>MHVAHAVLVSVLFVLVCAFDIASAIPYPFSPNHFKRECKDMFPEALGVHSQLTKPPYEISTSDTIYDGVSHEQVTIKATGPYKINAFSLQARVADCSATDREEPIGYFEKEFGYDDVELIHCSGRHDSAVVSRKWKINKENVVVRWYKPKNETRKLFFRATIVATVNLFWMENFSDSIRSIGSNKAGQVCPVRLMAQTDGATANSSHSFLIVAMFIYMFVFL</sequence>
<evidence type="ECO:0000256" key="1">
    <source>
        <dbReference type="ARBA" id="ARBA00004613"/>
    </source>
</evidence>
<keyword evidence="7" id="KW-0391">Immunity</keyword>
<dbReference type="PROSITE" id="PS51019">
    <property type="entry name" value="REELIN"/>
    <property type="match status" value="1"/>
</dbReference>
<dbReference type="GO" id="GO:0016020">
    <property type="term" value="C:membrane"/>
    <property type="evidence" value="ECO:0007669"/>
    <property type="project" value="TreeGrafter"/>
</dbReference>
<feature type="chain" id="PRO_5012035589" evidence="9">
    <location>
        <begin position="25"/>
        <end position="222"/>
    </location>
</feature>
<reference evidence="11 12" key="1">
    <citation type="journal article" date="2017" name="Nat. Ecol. Evol.">
        <title>Scallop genome provides insights into evolution of bilaterian karyotype and development.</title>
        <authorList>
            <person name="Wang S."/>
            <person name="Zhang J."/>
            <person name="Jiao W."/>
            <person name="Li J."/>
            <person name="Xun X."/>
            <person name="Sun Y."/>
            <person name="Guo X."/>
            <person name="Huan P."/>
            <person name="Dong B."/>
            <person name="Zhang L."/>
            <person name="Hu X."/>
            <person name="Sun X."/>
            <person name="Wang J."/>
            <person name="Zhao C."/>
            <person name="Wang Y."/>
            <person name="Wang D."/>
            <person name="Huang X."/>
            <person name="Wang R."/>
            <person name="Lv J."/>
            <person name="Li Y."/>
            <person name="Zhang Z."/>
            <person name="Liu B."/>
            <person name="Lu W."/>
            <person name="Hui Y."/>
            <person name="Liang J."/>
            <person name="Zhou Z."/>
            <person name="Hou R."/>
            <person name="Li X."/>
            <person name="Liu Y."/>
            <person name="Li H."/>
            <person name="Ning X."/>
            <person name="Lin Y."/>
            <person name="Zhao L."/>
            <person name="Xing Q."/>
            <person name="Dou J."/>
            <person name="Li Y."/>
            <person name="Mao J."/>
            <person name="Guo H."/>
            <person name="Dou H."/>
            <person name="Li T."/>
            <person name="Mu C."/>
            <person name="Jiang W."/>
            <person name="Fu Q."/>
            <person name="Fu X."/>
            <person name="Miao Y."/>
            <person name="Liu J."/>
            <person name="Yu Q."/>
            <person name="Li R."/>
            <person name="Liao H."/>
            <person name="Li X."/>
            <person name="Kong Y."/>
            <person name="Jiang Z."/>
            <person name="Chourrout D."/>
            <person name="Li R."/>
            <person name="Bao Z."/>
        </authorList>
    </citation>
    <scope>NUCLEOTIDE SEQUENCE [LARGE SCALE GENOMIC DNA]</scope>
    <source>
        <strain evidence="11 12">PY_sf001</strain>
    </source>
</reference>
<evidence type="ECO:0000256" key="2">
    <source>
        <dbReference type="ARBA" id="ARBA00008501"/>
    </source>
</evidence>
<comment type="subcellular location">
    <subcellularLocation>
        <location evidence="1">Secreted</location>
    </subcellularLocation>
</comment>
<dbReference type="Pfam" id="PF02014">
    <property type="entry name" value="Reeler"/>
    <property type="match status" value="1"/>
</dbReference>
<keyword evidence="3" id="KW-0964">Secreted</keyword>
<keyword evidence="8" id="KW-0044">Antibiotic</keyword>
<evidence type="ECO:0000313" key="12">
    <source>
        <dbReference type="Proteomes" id="UP000242188"/>
    </source>
</evidence>
<dbReference type="GO" id="GO:0042742">
    <property type="term" value="P:defense response to bacterium"/>
    <property type="evidence" value="ECO:0007669"/>
    <property type="project" value="UniProtKB-KW"/>
</dbReference>
<dbReference type="InterPro" id="IPR042307">
    <property type="entry name" value="Reeler_sf"/>
</dbReference>
<evidence type="ECO:0000256" key="9">
    <source>
        <dbReference type="SAM" id="SignalP"/>
    </source>
</evidence>
<gene>
    <name evidence="11" type="ORF">KP79_PYT08890</name>
</gene>
<dbReference type="InterPro" id="IPR002861">
    <property type="entry name" value="Reeler_dom"/>
</dbReference>
<evidence type="ECO:0000256" key="6">
    <source>
        <dbReference type="ARBA" id="ARBA00022729"/>
    </source>
</evidence>
<organism evidence="11 12">
    <name type="scientific">Mizuhopecten yessoensis</name>
    <name type="common">Japanese scallop</name>
    <name type="synonym">Patinopecten yessoensis</name>
    <dbReference type="NCBI Taxonomy" id="6573"/>
    <lineage>
        <taxon>Eukaryota</taxon>
        <taxon>Metazoa</taxon>
        <taxon>Spiralia</taxon>
        <taxon>Lophotrochozoa</taxon>
        <taxon>Mollusca</taxon>
        <taxon>Bivalvia</taxon>
        <taxon>Autobranchia</taxon>
        <taxon>Pteriomorphia</taxon>
        <taxon>Pectinida</taxon>
        <taxon>Pectinoidea</taxon>
        <taxon>Pectinidae</taxon>
        <taxon>Mizuhopecten</taxon>
    </lineage>
</organism>
<keyword evidence="12" id="KW-1185">Reference proteome</keyword>
<protein>
    <submittedName>
        <fullName evidence="11">Defense protein</fullName>
    </submittedName>
</protein>
<accession>A0A210Q7S9</accession>
<proteinExistence type="inferred from homology"/>
<keyword evidence="4" id="KW-0929">Antimicrobial</keyword>
<keyword evidence="6 9" id="KW-0732">Signal</keyword>
<evidence type="ECO:0000259" key="10">
    <source>
        <dbReference type="PROSITE" id="PS51019"/>
    </source>
</evidence>
<comment type="similarity">
    <text evidence="2">Belongs to the insect defense protein family.</text>
</comment>
<feature type="signal peptide" evidence="9">
    <location>
        <begin position="1"/>
        <end position="24"/>
    </location>
</feature>
<evidence type="ECO:0000256" key="8">
    <source>
        <dbReference type="ARBA" id="ARBA00023022"/>
    </source>
</evidence>
<dbReference type="Gene3D" id="2.60.40.4060">
    <property type="entry name" value="Reeler domain"/>
    <property type="match status" value="1"/>
</dbReference>
<dbReference type="CDD" id="cd08544">
    <property type="entry name" value="Reeler"/>
    <property type="match status" value="1"/>
</dbReference>